<evidence type="ECO:0000256" key="2">
    <source>
        <dbReference type="SAM" id="Phobius"/>
    </source>
</evidence>
<organism evidence="3 4">
    <name type="scientific">Cercophora newfieldiana</name>
    <dbReference type="NCBI Taxonomy" id="92897"/>
    <lineage>
        <taxon>Eukaryota</taxon>
        <taxon>Fungi</taxon>
        <taxon>Dikarya</taxon>
        <taxon>Ascomycota</taxon>
        <taxon>Pezizomycotina</taxon>
        <taxon>Sordariomycetes</taxon>
        <taxon>Sordariomycetidae</taxon>
        <taxon>Sordariales</taxon>
        <taxon>Lasiosphaeriaceae</taxon>
        <taxon>Cercophora</taxon>
    </lineage>
</organism>
<name>A0AA39YKD6_9PEZI</name>
<feature type="compositionally biased region" description="Polar residues" evidence="1">
    <location>
        <begin position="38"/>
        <end position="62"/>
    </location>
</feature>
<feature type="transmembrane region" description="Helical" evidence="2">
    <location>
        <begin position="108"/>
        <end position="126"/>
    </location>
</feature>
<keyword evidence="2" id="KW-0472">Membrane</keyword>
<dbReference type="EMBL" id="JAULSV010000002">
    <property type="protein sequence ID" value="KAK0653172.1"/>
    <property type="molecule type" value="Genomic_DNA"/>
</dbReference>
<evidence type="ECO:0000313" key="3">
    <source>
        <dbReference type="EMBL" id="KAK0653172.1"/>
    </source>
</evidence>
<sequence>MATPTSTITRPLRPAGTLAAPSLRQPQHQPKAQEGKSENPSSTSSHLTWPRGHNSTRVNSSRIRSRGWTEEEYAKITERMNQTIAKIQKREARKRKMQRFKDEMKKEALSCLCALAFSGSVLWFMADGWGRINDSH</sequence>
<accession>A0AA39YKD6</accession>
<gene>
    <name evidence="3" type="ORF">B0T16DRAFT_388302</name>
</gene>
<dbReference type="AlphaFoldDB" id="A0AA39YKD6"/>
<feature type="region of interest" description="Disordered" evidence="1">
    <location>
        <begin position="1"/>
        <end position="72"/>
    </location>
</feature>
<reference evidence="3" key="1">
    <citation type="submission" date="2023-06" db="EMBL/GenBank/DDBJ databases">
        <title>Genome-scale phylogeny and comparative genomics of the fungal order Sordariales.</title>
        <authorList>
            <consortium name="Lawrence Berkeley National Laboratory"/>
            <person name="Hensen N."/>
            <person name="Bonometti L."/>
            <person name="Westerberg I."/>
            <person name="Brannstrom I.O."/>
            <person name="Guillou S."/>
            <person name="Cros-Aarteil S."/>
            <person name="Calhoun S."/>
            <person name="Haridas S."/>
            <person name="Kuo A."/>
            <person name="Mondo S."/>
            <person name="Pangilinan J."/>
            <person name="Riley R."/>
            <person name="Labutti K."/>
            <person name="Andreopoulos B."/>
            <person name="Lipzen A."/>
            <person name="Chen C."/>
            <person name="Yanf M."/>
            <person name="Daum C."/>
            <person name="Ng V."/>
            <person name="Clum A."/>
            <person name="Steindorff A."/>
            <person name="Ohm R."/>
            <person name="Martin F."/>
            <person name="Silar P."/>
            <person name="Natvig D."/>
            <person name="Lalanne C."/>
            <person name="Gautier V."/>
            <person name="Ament-Velasquez S.L."/>
            <person name="Kruys A."/>
            <person name="Hutchinson M.I."/>
            <person name="Powell A.J."/>
            <person name="Barry K."/>
            <person name="Miller A.N."/>
            <person name="Grigoriev I.V."/>
            <person name="Debuchy R."/>
            <person name="Gladieux P."/>
            <person name="Thoren M.H."/>
            <person name="Johannesson H."/>
        </authorList>
    </citation>
    <scope>NUCLEOTIDE SEQUENCE</scope>
    <source>
        <strain evidence="3">SMH2532-1</strain>
    </source>
</reference>
<keyword evidence="2" id="KW-0812">Transmembrane</keyword>
<evidence type="ECO:0000313" key="4">
    <source>
        <dbReference type="Proteomes" id="UP001174936"/>
    </source>
</evidence>
<comment type="caution">
    <text evidence="3">The sequence shown here is derived from an EMBL/GenBank/DDBJ whole genome shotgun (WGS) entry which is preliminary data.</text>
</comment>
<protein>
    <submittedName>
        <fullName evidence="3">Uncharacterized protein</fullName>
    </submittedName>
</protein>
<evidence type="ECO:0000256" key="1">
    <source>
        <dbReference type="SAM" id="MobiDB-lite"/>
    </source>
</evidence>
<keyword evidence="4" id="KW-1185">Reference proteome</keyword>
<dbReference type="Proteomes" id="UP001174936">
    <property type="component" value="Unassembled WGS sequence"/>
</dbReference>
<keyword evidence="2" id="KW-1133">Transmembrane helix</keyword>
<proteinExistence type="predicted"/>